<name>A0A150IIT7_9EURY</name>
<keyword evidence="2 6" id="KW-0699">rRNA-binding</keyword>
<dbReference type="EMBL" id="LNJC01000033">
    <property type="protein sequence ID" value="KYC49517.1"/>
    <property type="molecule type" value="Genomic_DNA"/>
</dbReference>
<dbReference type="Proteomes" id="UP000091929">
    <property type="component" value="Unassembled WGS sequence"/>
</dbReference>
<evidence type="ECO:0000313" key="8">
    <source>
        <dbReference type="EMBL" id="KYC44911.1"/>
    </source>
</evidence>
<keyword evidence="3 6" id="KW-0694">RNA-binding</keyword>
<dbReference type="GO" id="GO:0006412">
    <property type="term" value="P:translation"/>
    <property type="evidence" value="ECO:0007669"/>
    <property type="project" value="UniProtKB-UniRule"/>
</dbReference>
<dbReference type="Gene3D" id="2.40.150.20">
    <property type="entry name" value="Ribosomal protein L14"/>
    <property type="match status" value="1"/>
</dbReference>
<dbReference type="AlphaFoldDB" id="A0A150IIT7"/>
<dbReference type="PATRIC" id="fig|1706436.3.peg.1332"/>
<evidence type="ECO:0000256" key="4">
    <source>
        <dbReference type="ARBA" id="ARBA00022980"/>
    </source>
</evidence>
<dbReference type="EMBL" id="LNGE01000037">
    <property type="protein sequence ID" value="KYC44911.1"/>
    <property type="molecule type" value="Genomic_DNA"/>
</dbReference>
<dbReference type="GO" id="GO:0003735">
    <property type="term" value="F:structural constituent of ribosome"/>
    <property type="evidence" value="ECO:0007669"/>
    <property type="project" value="InterPro"/>
</dbReference>
<dbReference type="HAMAP" id="MF_01367">
    <property type="entry name" value="Ribosomal_uL14"/>
    <property type="match status" value="1"/>
</dbReference>
<dbReference type="Proteomes" id="UP000092401">
    <property type="component" value="Unassembled WGS sequence"/>
</dbReference>
<gene>
    <name evidence="6" type="primary">rpl14</name>
    <name evidence="8" type="ORF">APG10_01312</name>
    <name evidence="9" type="ORF">APG11_01460</name>
    <name evidence="10" type="ORF">APG12_01417</name>
</gene>
<dbReference type="Pfam" id="PF00238">
    <property type="entry name" value="Ribosomal_L14"/>
    <property type="match status" value="1"/>
</dbReference>
<dbReference type="PANTHER" id="PTHR11761">
    <property type="entry name" value="50S/60S RIBOSOMAL PROTEIN L14/L23"/>
    <property type="match status" value="1"/>
</dbReference>
<evidence type="ECO:0000256" key="6">
    <source>
        <dbReference type="HAMAP-Rule" id="MF_01367"/>
    </source>
</evidence>
<accession>A0A150IQI1</accession>
<accession>A0A150IX12</accession>
<proteinExistence type="inferred from homology"/>
<dbReference type="Proteomes" id="UP000092403">
    <property type="component" value="Unassembled WGS sequence"/>
</dbReference>
<comment type="caution">
    <text evidence="8">The sequence shown here is derived from an EMBL/GenBank/DDBJ whole genome shotgun (WGS) entry which is preliminary data.</text>
</comment>
<keyword evidence="5 6" id="KW-0687">Ribonucleoprotein</keyword>
<dbReference type="PROSITE" id="PS00049">
    <property type="entry name" value="RIBOSOMAL_L14"/>
    <property type="match status" value="1"/>
</dbReference>
<dbReference type="InterPro" id="IPR036853">
    <property type="entry name" value="Ribosomal_uL14_sf"/>
</dbReference>
<evidence type="ECO:0000256" key="5">
    <source>
        <dbReference type="ARBA" id="ARBA00023274"/>
    </source>
</evidence>
<dbReference type="InterPro" id="IPR000218">
    <property type="entry name" value="Ribosomal_uL14"/>
</dbReference>
<evidence type="ECO:0000313" key="11">
    <source>
        <dbReference type="Proteomes" id="UP000091929"/>
    </source>
</evidence>
<protein>
    <recommendedName>
        <fullName evidence="6">Large ribosomal subunit protein uL14</fullName>
    </recommendedName>
</protein>
<dbReference type="InterPro" id="IPR019972">
    <property type="entry name" value="Ribosomal_uL14_CS"/>
</dbReference>
<evidence type="ECO:0000313" key="10">
    <source>
        <dbReference type="EMBL" id="KYC49517.1"/>
    </source>
</evidence>
<comment type="subunit">
    <text evidence="6">Part of the 50S ribosomal subunit. Forms a cluster with proteins L3 and L24e, part of which may contact the 16S rRNA in 2 intersubunit bridges.</text>
</comment>
<evidence type="ECO:0000313" key="9">
    <source>
        <dbReference type="EMBL" id="KYC47085.1"/>
    </source>
</evidence>
<comment type="similarity">
    <text evidence="1 6 7">Belongs to the universal ribosomal protein uL14 family.</text>
</comment>
<dbReference type="NCBIfam" id="NF006344">
    <property type="entry name" value="PRK08571.1"/>
    <property type="match status" value="1"/>
</dbReference>
<dbReference type="EMBL" id="LNGF01000034">
    <property type="protein sequence ID" value="KYC47085.1"/>
    <property type="molecule type" value="Genomic_DNA"/>
</dbReference>
<dbReference type="SUPFAM" id="SSF50193">
    <property type="entry name" value="Ribosomal protein L14"/>
    <property type="match status" value="1"/>
</dbReference>
<dbReference type="PATRIC" id="fig|1706437.3.peg.1468"/>
<dbReference type="FunFam" id="2.40.150.20:FF:000007">
    <property type="entry name" value="50S ribosomal protein L14"/>
    <property type="match status" value="1"/>
</dbReference>
<sequence>MAKGAGATRGRSTVRPGRFHTTKTKLVCADNTGAKELEIVAVINYKGTSRRYPKAGVGDMVMVSVKKGRPDVKKKVLPAVIVRQRKEYKRIDGTRIKFEDNAAVITGEDGVPKGSEVRGPVAKEAVEKWVRIANVASIIV</sequence>
<keyword evidence="4 6" id="KW-0689">Ribosomal protein</keyword>
<evidence type="ECO:0000256" key="2">
    <source>
        <dbReference type="ARBA" id="ARBA00022730"/>
    </source>
</evidence>
<comment type="function">
    <text evidence="6">Binds to 23S rRNA. Forms part of two intersubunit bridges in the 70S ribosome.</text>
</comment>
<evidence type="ECO:0000256" key="7">
    <source>
        <dbReference type="RuleBase" id="RU003949"/>
    </source>
</evidence>
<evidence type="ECO:0000256" key="3">
    <source>
        <dbReference type="ARBA" id="ARBA00022884"/>
    </source>
</evidence>
<dbReference type="PATRIC" id="fig|1706438.3.peg.1423"/>
<accession>A0A150IIT7</accession>
<evidence type="ECO:0000256" key="1">
    <source>
        <dbReference type="ARBA" id="ARBA00010745"/>
    </source>
</evidence>
<evidence type="ECO:0000313" key="12">
    <source>
        <dbReference type="Proteomes" id="UP000092401"/>
    </source>
</evidence>
<dbReference type="PANTHER" id="PTHR11761:SF8">
    <property type="entry name" value="LARGE RIBOSOMAL SUBUNIT PROTEIN UL14"/>
    <property type="match status" value="1"/>
</dbReference>
<dbReference type="CDD" id="cd00337">
    <property type="entry name" value="Ribosomal_uL14"/>
    <property type="match status" value="1"/>
</dbReference>
<dbReference type="SMART" id="SM01374">
    <property type="entry name" value="Ribosomal_L14"/>
    <property type="match status" value="1"/>
</dbReference>
<dbReference type="GO" id="GO:0070180">
    <property type="term" value="F:large ribosomal subunit rRNA binding"/>
    <property type="evidence" value="ECO:0007669"/>
    <property type="project" value="TreeGrafter"/>
</dbReference>
<dbReference type="GO" id="GO:0022625">
    <property type="term" value="C:cytosolic large ribosomal subunit"/>
    <property type="evidence" value="ECO:0007669"/>
    <property type="project" value="TreeGrafter"/>
</dbReference>
<reference evidence="11 12" key="1">
    <citation type="journal article" date="2016" name="ISME J.">
        <title>Chasing the elusive Euryarchaeota class WSA2: genomes reveal a uniquely fastidious methyl-reducing methanogen.</title>
        <authorList>
            <person name="Nobu M.K."/>
            <person name="Narihiro T."/>
            <person name="Kuroda K."/>
            <person name="Mei R."/>
            <person name="Liu W.T."/>
        </authorList>
    </citation>
    <scope>NUCLEOTIDE SEQUENCE [LARGE SCALE GENOMIC DNA]</scope>
    <source>
        <strain evidence="8">B03fssc0709_Meth_Bin005</strain>
        <strain evidence="9">B15fssc0709_Meth_Bin003</strain>
        <strain evidence="10">BMIXfssc0709_Meth_Bin006</strain>
    </source>
</reference>
<organism evidence="8 12">
    <name type="scientific">Candidatus Methanofastidiosum methylothiophilum</name>
    <dbReference type="NCBI Taxonomy" id="1705564"/>
    <lineage>
        <taxon>Archaea</taxon>
        <taxon>Methanobacteriati</taxon>
        <taxon>Methanobacteriota</taxon>
        <taxon>Stenosarchaea group</taxon>
        <taxon>Candidatus Methanofastidiosia</taxon>
        <taxon>Candidatus Methanofastidiosales</taxon>
        <taxon>Candidatus Methanofastidiosaceae</taxon>
        <taxon>Candidatus Methanofastidiosum</taxon>
    </lineage>
</organism>